<dbReference type="Gene3D" id="3.90.1140.10">
    <property type="entry name" value="Cyclic phosphodiesterase"/>
    <property type="match status" value="1"/>
</dbReference>
<dbReference type="Proteomes" id="UP000584670">
    <property type="component" value="Unassembled WGS sequence"/>
</dbReference>
<dbReference type="SUPFAM" id="SSF55144">
    <property type="entry name" value="LigT-like"/>
    <property type="match status" value="1"/>
</dbReference>
<protein>
    <submittedName>
        <fullName evidence="2">2'-5' RNA ligase family protein</fullName>
    </submittedName>
</protein>
<name>A0A7X1J9Y5_9ACTN</name>
<feature type="compositionally biased region" description="Pro residues" evidence="1">
    <location>
        <begin position="10"/>
        <end position="19"/>
    </location>
</feature>
<gene>
    <name evidence="2" type="ORF">H4N64_36290</name>
</gene>
<keyword evidence="2" id="KW-0436">Ligase</keyword>
<sequence>MARSSAPGAPNQPPWPCRTPGPCDAEGARRVPLLSADPAAFPADPPWDLDDVASIAAQDWSAFSTLTEMTDHWSRPGWPDGARAYYWMLTFPDASALSGLASRCQEALAPLGLDPVPAEDGLHTTLARVGGRDVVTPEQLTSLTRTAGQLLPSAFTLRAVPLAGSRGAVRFSVSPWGPLVRLHAALVQAGRAEGIAPSKRTALFRPHLSIAYNNRRRDARPVVSAVASLRSLPTVGVSVADVQLVELRRDGVTYRWDVMESLPLTAPDFAAQVRP</sequence>
<proteinExistence type="predicted"/>
<evidence type="ECO:0000313" key="3">
    <source>
        <dbReference type="Proteomes" id="UP000584670"/>
    </source>
</evidence>
<dbReference type="GO" id="GO:0016874">
    <property type="term" value="F:ligase activity"/>
    <property type="evidence" value="ECO:0007669"/>
    <property type="project" value="UniProtKB-KW"/>
</dbReference>
<dbReference type="Pfam" id="PF13563">
    <property type="entry name" value="2_5_RNA_ligase2"/>
    <property type="match status" value="1"/>
</dbReference>
<dbReference type="InterPro" id="IPR009097">
    <property type="entry name" value="Cyclic_Pdiesterase"/>
</dbReference>
<comment type="caution">
    <text evidence="2">The sequence shown here is derived from an EMBL/GenBank/DDBJ whole genome shotgun (WGS) entry which is preliminary data.</text>
</comment>
<accession>A0A7X1J9Y5</accession>
<dbReference type="AlphaFoldDB" id="A0A7X1J9Y5"/>
<evidence type="ECO:0000313" key="2">
    <source>
        <dbReference type="EMBL" id="MBC2906888.1"/>
    </source>
</evidence>
<feature type="region of interest" description="Disordered" evidence="1">
    <location>
        <begin position="1"/>
        <end position="28"/>
    </location>
</feature>
<keyword evidence="3" id="KW-1185">Reference proteome</keyword>
<dbReference type="EMBL" id="JACMSF010000061">
    <property type="protein sequence ID" value="MBC2906888.1"/>
    <property type="molecule type" value="Genomic_DNA"/>
</dbReference>
<organism evidence="2 3">
    <name type="scientific">Streptomyces cupreus</name>
    <dbReference type="NCBI Taxonomy" id="2759956"/>
    <lineage>
        <taxon>Bacteria</taxon>
        <taxon>Bacillati</taxon>
        <taxon>Actinomycetota</taxon>
        <taxon>Actinomycetes</taxon>
        <taxon>Kitasatosporales</taxon>
        <taxon>Streptomycetaceae</taxon>
        <taxon>Streptomyces</taxon>
    </lineage>
</organism>
<reference evidence="2 3" key="1">
    <citation type="submission" date="2020-08" db="EMBL/GenBank/DDBJ databases">
        <title>Streptomyces sp. PSKA01 genome sequencing and assembly.</title>
        <authorList>
            <person name="Mandal S."/>
            <person name="Maiti P.K."/>
            <person name="Das P."/>
        </authorList>
    </citation>
    <scope>NUCLEOTIDE SEQUENCE [LARGE SCALE GENOMIC DNA]</scope>
    <source>
        <strain evidence="2 3">PSKA01</strain>
    </source>
</reference>
<evidence type="ECO:0000256" key="1">
    <source>
        <dbReference type="SAM" id="MobiDB-lite"/>
    </source>
</evidence>